<feature type="domain" description="XPG N-terminal" evidence="1">
    <location>
        <begin position="1"/>
        <end position="97"/>
    </location>
</feature>
<reference evidence="3 4" key="1">
    <citation type="journal article" date="2014" name="BMC Genomics">
        <title>Genome sequencing of four Aureobasidium pullulans varieties: biotechnological potential, stress tolerance, and description of new species.</title>
        <authorList>
            <person name="Gostin Ar C."/>
            <person name="Ohm R.A."/>
            <person name="Kogej T."/>
            <person name="Sonjak S."/>
            <person name="Turk M."/>
            <person name="Zajc J."/>
            <person name="Zalar P."/>
            <person name="Grube M."/>
            <person name="Sun H."/>
            <person name="Han J."/>
            <person name="Sharma A."/>
            <person name="Chiniquy J."/>
            <person name="Ngan C.Y."/>
            <person name="Lipzen A."/>
            <person name="Barry K."/>
            <person name="Grigoriev I.V."/>
            <person name="Gunde-Cimerman N."/>
        </authorList>
    </citation>
    <scope>NUCLEOTIDE SEQUENCE [LARGE SCALE GENOMIC DNA]</scope>
    <source>
        <strain evidence="3 4">CBS 110374</strain>
    </source>
</reference>
<evidence type="ECO:0000313" key="3">
    <source>
        <dbReference type="EMBL" id="KEQ58662.1"/>
    </source>
</evidence>
<dbReference type="EMBL" id="KL584853">
    <property type="protein sequence ID" value="KEQ58662.1"/>
    <property type="molecule type" value="Genomic_DNA"/>
</dbReference>
<dbReference type="Gene3D" id="3.40.50.1010">
    <property type="entry name" value="5'-nuclease"/>
    <property type="match status" value="2"/>
</dbReference>
<dbReference type="InterPro" id="IPR006084">
    <property type="entry name" value="XPG/Rad2"/>
</dbReference>
<dbReference type="GO" id="GO:0006974">
    <property type="term" value="P:DNA damage response"/>
    <property type="evidence" value="ECO:0007669"/>
    <property type="project" value="UniProtKB-ARBA"/>
</dbReference>
<dbReference type="InterPro" id="IPR029060">
    <property type="entry name" value="PIN-like_dom_sf"/>
</dbReference>
<dbReference type="InterPro" id="IPR006085">
    <property type="entry name" value="XPG_DNA_repair_N"/>
</dbReference>
<feature type="non-terminal residue" evidence="3">
    <location>
        <position position="1"/>
    </location>
</feature>
<dbReference type="PANTHER" id="PTHR11081:SF62">
    <property type="entry name" value="XPG-I DOMAIN-CONTAINING PROTEIN"/>
    <property type="match status" value="1"/>
</dbReference>
<name>A0A074VLX8_AURM1</name>
<dbReference type="Proteomes" id="UP000030672">
    <property type="component" value="Unassembled WGS sequence"/>
</dbReference>
<evidence type="ECO:0000259" key="2">
    <source>
        <dbReference type="Pfam" id="PF00867"/>
    </source>
</evidence>
<dbReference type="PRINTS" id="PR00853">
    <property type="entry name" value="XPGRADSUPER"/>
</dbReference>
<dbReference type="HOGENOM" id="CLU_082498_0_0_1"/>
<evidence type="ECO:0000259" key="1">
    <source>
        <dbReference type="Pfam" id="PF00752"/>
    </source>
</evidence>
<dbReference type="Pfam" id="PF00867">
    <property type="entry name" value="XPG_I"/>
    <property type="match status" value="1"/>
</dbReference>
<protein>
    <submittedName>
        <fullName evidence="3">PIN domain-like protein</fullName>
    </submittedName>
</protein>
<dbReference type="InterPro" id="IPR006086">
    <property type="entry name" value="XPG-I_dom"/>
</dbReference>
<dbReference type="GO" id="GO:0017108">
    <property type="term" value="F:5'-flap endonuclease activity"/>
    <property type="evidence" value="ECO:0007669"/>
    <property type="project" value="TreeGrafter"/>
</dbReference>
<dbReference type="GeneID" id="63916852"/>
<dbReference type="RefSeq" id="XP_040875685.1">
    <property type="nucleotide sequence ID" value="XM_041023479.1"/>
</dbReference>
<dbReference type="PANTHER" id="PTHR11081">
    <property type="entry name" value="FLAP ENDONUCLEASE FAMILY MEMBER"/>
    <property type="match status" value="1"/>
</dbReference>
<dbReference type="SUPFAM" id="SSF88723">
    <property type="entry name" value="PIN domain-like"/>
    <property type="match status" value="1"/>
</dbReference>
<evidence type="ECO:0000313" key="4">
    <source>
        <dbReference type="Proteomes" id="UP000030672"/>
    </source>
</evidence>
<keyword evidence="4" id="KW-1185">Reference proteome</keyword>
<dbReference type="Pfam" id="PF00752">
    <property type="entry name" value="XPG_N"/>
    <property type="match status" value="1"/>
</dbReference>
<feature type="domain" description="XPG-I" evidence="2">
    <location>
        <begin position="117"/>
        <end position="144"/>
    </location>
</feature>
<gene>
    <name evidence="3" type="ORF">M437DRAFT_58901</name>
</gene>
<accession>A0A074VLX8</accession>
<dbReference type="AlphaFoldDB" id="A0A074VLX8"/>
<sequence>ITSLWDILGEGEIKSLAQLSTDHFQKHRRPLRVAIDEAGWRFHNLSDAQVHAIRQKVPEANPIEKAILWRVLKLMRMNIQPILIFDGPSRPWKRGGVAGRIDWKKIDLLRKMLNMLKIPHHRAPAEAEAECARLNELGIVDAVW</sequence>
<proteinExistence type="predicted"/>
<organism evidence="3 4">
    <name type="scientific">Aureobasidium melanogenum (strain CBS 110374)</name>
    <name type="common">Aureobasidium pullulans var. melanogenum</name>
    <dbReference type="NCBI Taxonomy" id="1043003"/>
    <lineage>
        <taxon>Eukaryota</taxon>
        <taxon>Fungi</taxon>
        <taxon>Dikarya</taxon>
        <taxon>Ascomycota</taxon>
        <taxon>Pezizomycotina</taxon>
        <taxon>Dothideomycetes</taxon>
        <taxon>Dothideomycetidae</taxon>
        <taxon>Dothideales</taxon>
        <taxon>Saccotheciaceae</taxon>
        <taxon>Aureobasidium</taxon>
    </lineage>
</organism>
<dbReference type="STRING" id="1043003.A0A074VLX8"/>